<protein>
    <recommendedName>
        <fullName evidence="3">Tetratricopeptide repeat protein</fullName>
    </recommendedName>
</protein>
<evidence type="ECO:0008006" key="3">
    <source>
        <dbReference type="Google" id="ProtNLM"/>
    </source>
</evidence>
<accession>A0ABW4FCV4</accession>
<dbReference type="EMBL" id="JBHUCP010000003">
    <property type="protein sequence ID" value="MFD1528429.1"/>
    <property type="molecule type" value="Genomic_DNA"/>
</dbReference>
<dbReference type="Gene3D" id="1.25.40.10">
    <property type="entry name" value="Tetratricopeptide repeat domain"/>
    <property type="match status" value="1"/>
</dbReference>
<comment type="caution">
    <text evidence="1">The sequence shown here is derived from an EMBL/GenBank/DDBJ whole genome shotgun (WGS) entry which is preliminary data.</text>
</comment>
<evidence type="ECO:0000313" key="2">
    <source>
        <dbReference type="Proteomes" id="UP001597145"/>
    </source>
</evidence>
<sequence length="156" mass="16968">MAQLHIGEAFAMLGEYRQCEQALSSAETAFGKMRPDDVAADVFSPAQFGRLAGSCYLFLGHPERAESLLAGTVGLLHDRQKTRSLVLGNLALSYIRQRQLDAAGPTLHRAIDLLEQSRGGGGMSVVFGAARELYPWRDTAAVQDVHDRLLGLMVRA</sequence>
<evidence type="ECO:0000313" key="1">
    <source>
        <dbReference type="EMBL" id="MFD1528429.1"/>
    </source>
</evidence>
<proteinExistence type="predicted"/>
<organism evidence="1 2">
    <name type="scientific">Pseudonocardia aurantiaca</name>
    <dbReference type="NCBI Taxonomy" id="75290"/>
    <lineage>
        <taxon>Bacteria</taxon>
        <taxon>Bacillati</taxon>
        <taxon>Actinomycetota</taxon>
        <taxon>Actinomycetes</taxon>
        <taxon>Pseudonocardiales</taxon>
        <taxon>Pseudonocardiaceae</taxon>
        <taxon>Pseudonocardia</taxon>
    </lineage>
</organism>
<dbReference type="RefSeq" id="WP_343969257.1">
    <property type="nucleotide sequence ID" value="NZ_BAAAJG010000001.1"/>
</dbReference>
<name>A0ABW4FCV4_9PSEU</name>
<gene>
    <name evidence="1" type="ORF">ACFSCY_03145</name>
</gene>
<dbReference type="SUPFAM" id="SSF48452">
    <property type="entry name" value="TPR-like"/>
    <property type="match status" value="1"/>
</dbReference>
<dbReference type="Proteomes" id="UP001597145">
    <property type="component" value="Unassembled WGS sequence"/>
</dbReference>
<dbReference type="InterPro" id="IPR011990">
    <property type="entry name" value="TPR-like_helical_dom_sf"/>
</dbReference>
<keyword evidence="2" id="KW-1185">Reference proteome</keyword>
<reference evidence="2" key="1">
    <citation type="journal article" date="2019" name="Int. J. Syst. Evol. Microbiol.">
        <title>The Global Catalogue of Microorganisms (GCM) 10K type strain sequencing project: providing services to taxonomists for standard genome sequencing and annotation.</title>
        <authorList>
            <consortium name="The Broad Institute Genomics Platform"/>
            <consortium name="The Broad Institute Genome Sequencing Center for Infectious Disease"/>
            <person name="Wu L."/>
            <person name="Ma J."/>
        </authorList>
    </citation>
    <scope>NUCLEOTIDE SEQUENCE [LARGE SCALE GENOMIC DNA]</scope>
    <source>
        <strain evidence="2">JCM 12165</strain>
    </source>
</reference>